<dbReference type="SMART" id="SM00181">
    <property type="entry name" value="EGF"/>
    <property type="match status" value="3"/>
</dbReference>
<keyword evidence="3" id="KW-0677">Repeat</keyword>
<keyword evidence="2" id="KW-0732">Signal</keyword>
<evidence type="ECO:0000259" key="7">
    <source>
        <dbReference type="PROSITE" id="PS50026"/>
    </source>
</evidence>
<dbReference type="GO" id="GO:0005886">
    <property type="term" value="C:plasma membrane"/>
    <property type="evidence" value="ECO:0007669"/>
    <property type="project" value="TreeGrafter"/>
</dbReference>
<dbReference type="InParanoid" id="G5AIK0"/>
<accession>G5AIK0</accession>
<evidence type="ECO:0000256" key="1">
    <source>
        <dbReference type="ARBA" id="ARBA00022536"/>
    </source>
</evidence>
<evidence type="ECO:0000256" key="3">
    <source>
        <dbReference type="ARBA" id="ARBA00022737"/>
    </source>
</evidence>
<dbReference type="OMA" id="LKTQECE"/>
<feature type="region of interest" description="Disordered" evidence="6">
    <location>
        <begin position="457"/>
        <end position="483"/>
    </location>
</feature>
<gene>
    <name evidence="8" type="ORF">PHYSODRAFT_362632</name>
</gene>
<dbReference type="RefSeq" id="XP_009539901.1">
    <property type="nucleotide sequence ID" value="XM_009541606.1"/>
</dbReference>
<dbReference type="InterPro" id="IPR051022">
    <property type="entry name" value="Notch_Cell-Fate_Det"/>
</dbReference>
<dbReference type="PANTHER" id="PTHR24049">
    <property type="entry name" value="CRUMBS FAMILY MEMBER"/>
    <property type="match status" value="1"/>
</dbReference>
<keyword evidence="9" id="KW-1185">Reference proteome</keyword>
<dbReference type="GO" id="GO:0032991">
    <property type="term" value="C:protein-containing complex"/>
    <property type="evidence" value="ECO:0007669"/>
    <property type="project" value="TreeGrafter"/>
</dbReference>
<evidence type="ECO:0000256" key="4">
    <source>
        <dbReference type="ARBA" id="ARBA00023157"/>
    </source>
</evidence>
<dbReference type="PROSITE" id="PS50026">
    <property type="entry name" value="EGF_3"/>
    <property type="match status" value="1"/>
</dbReference>
<dbReference type="PANTHER" id="PTHR24049:SF22">
    <property type="entry name" value="DROSOPHILA CRUMBS HOMOLOG"/>
    <property type="match status" value="1"/>
</dbReference>
<dbReference type="KEGG" id="psoj:PHYSODRAFT_362632"/>
<proteinExistence type="predicted"/>
<feature type="disulfide bond" evidence="5">
    <location>
        <begin position="327"/>
        <end position="336"/>
    </location>
</feature>
<sequence>MGIRCPKLRLRAPGALADVGAAGGGGAWQAMLVKLPEDRFTPRGGDWVKCAANPRAIGQFCHLAAPEVSENSSAYKCKSNAAAQPDDDGLPPLPSGWLFAAFAAAAPFPLLRPTRQSSSRKTMQSAAYIAAIAAMLAAVKAESGSGQPGYCKNDESCEDGYQCISVQTTRSGIEDVKQCLPYASEGDVCSGTFPGLCPSFSTWNTAFQSISSVCAAQLPSGTDQCLNSSHSGSDMTGYVSCVDITEGSGSTAETVGVIYGCVDFDGTNLLFDEDSDNWDLSEQMNYTAVINEGCVNPNNAEDSDVVCSGRGTCTPYTAGQMDYFCECNVGYNGTYCQKVVSNKCTLESQCQAGTCNLKTQECECDQGTTGDQCAYCDPDSSKACNGHGTCVAASSGSGSSTTSGSTTGSTATAGTVEAAGSDSSSARFLMETVGMASTSSSGDGNVCKCESGYAGDQCTRKVDSSSSGDGKKKKSSGSSSSDASSMATSIALVASAFVVALLN</sequence>
<dbReference type="EMBL" id="JH159177">
    <property type="protein sequence ID" value="EGZ04610.1"/>
    <property type="molecule type" value="Genomic_DNA"/>
</dbReference>
<dbReference type="PROSITE" id="PS01186">
    <property type="entry name" value="EGF_2"/>
    <property type="match status" value="1"/>
</dbReference>
<keyword evidence="4 5" id="KW-1015">Disulfide bond</keyword>
<protein>
    <recommendedName>
        <fullName evidence="7">EGF-like domain-containing protein</fullName>
    </recommendedName>
</protein>
<comment type="caution">
    <text evidence="5">Lacks conserved residue(s) required for the propagation of feature annotation.</text>
</comment>
<organism evidence="8 9">
    <name type="scientific">Phytophthora sojae (strain P6497)</name>
    <name type="common">Soybean stem and root rot agent</name>
    <name type="synonym">Phytophthora megasperma f. sp. glycines</name>
    <dbReference type="NCBI Taxonomy" id="1094619"/>
    <lineage>
        <taxon>Eukaryota</taxon>
        <taxon>Sar</taxon>
        <taxon>Stramenopiles</taxon>
        <taxon>Oomycota</taxon>
        <taxon>Peronosporomycetes</taxon>
        <taxon>Peronosporales</taxon>
        <taxon>Peronosporaceae</taxon>
        <taxon>Phytophthora</taxon>
    </lineage>
</organism>
<keyword evidence="1 5" id="KW-0245">EGF-like domain</keyword>
<dbReference type="GO" id="GO:0007157">
    <property type="term" value="P:heterophilic cell-cell adhesion via plasma membrane cell adhesion molecules"/>
    <property type="evidence" value="ECO:0007669"/>
    <property type="project" value="TreeGrafter"/>
</dbReference>
<dbReference type="Proteomes" id="UP000002640">
    <property type="component" value="Unassembled WGS sequence"/>
</dbReference>
<evidence type="ECO:0000313" key="9">
    <source>
        <dbReference type="Proteomes" id="UP000002640"/>
    </source>
</evidence>
<evidence type="ECO:0000256" key="5">
    <source>
        <dbReference type="PROSITE-ProRule" id="PRU00076"/>
    </source>
</evidence>
<dbReference type="InterPro" id="IPR000742">
    <property type="entry name" value="EGF"/>
</dbReference>
<feature type="domain" description="EGF-like" evidence="7">
    <location>
        <begin position="296"/>
        <end position="337"/>
    </location>
</feature>
<dbReference type="PROSITE" id="PS00022">
    <property type="entry name" value="EGF_1"/>
    <property type="match status" value="2"/>
</dbReference>
<dbReference type="GeneID" id="20650249"/>
<evidence type="ECO:0000313" key="8">
    <source>
        <dbReference type="EMBL" id="EGZ04610.1"/>
    </source>
</evidence>
<dbReference type="GO" id="GO:0045197">
    <property type="term" value="P:establishment or maintenance of epithelial cell apical/basal polarity"/>
    <property type="evidence" value="ECO:0007669"/>
    <property type="project" value="TreeGrafter"/>
</dbReference>
<evidence type="ECO:0000256" key="2">
    <source>
        <dbReference type="ARBA" id="ARBA00022729"/>
    </source>
</evidence>
<name>G5AIK0_PHYSP</name>
<dbReference type="Gene3D" id="2.10.25.10">
    <property type="entry name" value="Laminin"/>
    <property type="match status" value="1"/>
</dbReference>
<feature type="region of interest" description="Disordered" evidence="6">
    <location>
        <begin position="394"/>
        <end position="418"/>
    </location>
</feature>
<dbReference type="STRING" id="1094619.G5AIK0"/>
<dbReference type="AlphaFoldDB" id="G5AIK0"/>
<reference evidence="8 9" key="1">
    <citation type="journal article" date="2006" name="Science">
        <title>Phytophthora genome sequences uncover evolutionary origins and mechanisms of pathogenesis.</title>
        <authorList>
            <person name="Tyler B.M."/>
            <person name="Tripathy S."/>
            <person name="Zhang X."/>
            <person name="Dehal P."/>
            <person name="Jiang R.H."/>
            <person name="Aerts A."/>
            <person name="Arredondo F.D."/>
            <person name="Baxter L."/>
            <person name="Bensasson D."/>
            <person name="Beynon J.L."/>
            <person name="Chapman J."/>
            <person name="Damasceno C.M."/>
            <person name="Dorrance A.E."/>
            <person name="Dou D."/>
            <person name="Dickerman A.W."/>
            <person name="Dubchak I.L."/>
            <person name="Garbelotto M."/>
            <person name="Gijzen M."/>
            <person name="Gordon S.G."/>
            <person name="Govers F."/>
            <person name="Grunwald N.J."/>
            <person name="Huang W."/>
            <person name="Ivors K.L."/>
            <person name="Jones R.W."/>
            <person name="Kamoun S."/>
            <person name="Krampis K."/>
            <person name="Lamour K.H."/>
            <person name="Lee M.K."/>
            <person name="McDonald W.H."/>
            <person name="Medina M."/>
            <person name="Meijer H.J."/>
            <person name="Nordberg E.K."/>
            <person name="Maclean D.J."/>
            <person name="Ospina-Giraldo M.D."/>
            <person name="Morris P.F."/>
            <person name="Phuntumart V."/>
            <person name="Putnam N.H."/>
            <person name="Rash S."/>
            <person name="Rose J.K."/>
            <person name="Sakihama Y."/>
            <person name="Salamov A.A."/>
            <person name="Savidor A."/>
            <person name="Scheuring C.F."/>
            <person name="Smith B.M."/>
            <person name="Sobral B.W."/>
            <person name="Terry A."/>
            <person name="Torto-Alalibo T.A."/>
            <person name="Win J."/>
            <person name="Xu Z."/>
            <person name="Zhang H."/>
            <person name="Grigoriev I.V."/>
            <person name="Rokhsar D.S."/>
            <person name="Boore J.L."/>
        </authorList>
    </citation>
    <scope>NUCLEOTIDE SEQUENCE [LARGE SCALE GENOMIC DNA]</scope>
    <source>
        <strain evidence="8 9">P6497</strain>
    </source>
</reference>
<evidence type="ECO:0000256" key="6">
    <source>
        <dbReference type="SAM" id="MobiDB-lite"/>
    </source>
</evidence>